<name>A0A1I0QYL3_9BACT</name>
<feature type="transmembrane region" description="Helical" evidence="6">
    <location>
        <begin position="330"/>
        <end position="352"/>
    </location>
</feature>
<accession>A0A1I0QYL3</accession>
<evidence type="ECO:0000259" key="7">
    <source>
        <dbReference type="PROSITE" id="PS50850"/>
    </source>
</evidence>
<evidence type="ECO:0000256" key="6">
    <source>
        <dbReference type="SAM" id="Phobius"/>
    </source>
</evidence>
<dbReference type="InterPro" id="IPR036259">
    <property type="entry name" value="MFS_trans_sf"/>
</dbReference>
<organism evidence="8 9">
    <name type="scientific">Roseivirga pacifica</name>
    <dbReference type="NCBI Taxonomy" id="1267423"/>
    <lineage>
        <taxon>Bacteria</taxon>
        <taxon>Pseudomonadati</taxon>
        <taxon>Bacteroidota</taxon>
        <taxon>Cytophagia</taxon>
        <taxon>Cytophagales</taxon>
        <taxon>Roseivirgaceae</taxon>
        <taxon>Roseivirga</taxon>
    </lineage>
</organism>
<feature type="transmembrane region" description="Helical" evidence="6">
    <location>
        <begin position="271"/>
        <end position="294"/>
    </location>
</feature>
<dbReference type="AlphaFoldDB" id="A0A1I0QYL3"/>
<keyword evidence="4 6" id="KW-1133">Transmembrane helix</keyword>
<feature type="transmembrane region" description="Helical" evidence="6">
    <location>
        <begin position="395"/>
        <end position="414"/>
    </location>
</feature>
<dbReference type="OrthoDB" id="7584869at2"/>
<dbReference type="Proteomes" id="UP000199437">
    <property type="component" value="Unassembled WGS sequence"/>
</dbReference>
<evidence type="ECO:0000256" key="5">
    <source>
        <dbReference type="ARBA" id="ARBA00023136"/>
    </source>
</evidence>
<evidence type="ECO:0000256" key="3">
    <source>
        <dbReference type="ARBA" id="ARBA00022692"/>
    </source>
</evidence>
<feature type="transmembrane region" description="Helical" evidence="6">
    <location>
        <begin position="83"/>
        <end position="102"/>
    </location>
</feature>
<feature type="transmembrane region" description="Helical" evidence="6">
    <location>
        <begin position="114"/>
        <end position="133"/>
    </location>
</feature>
<evidence type="ECO:0000313" key="9">
    <source>
        <dbReference type="Proteomes" id="UP000199437"/>
    </source>
</evidence>
<feature type="transmembrane region" description="Helical" evidence="6">
    <location>
        <begin position="12"/>
        <end position="38"/>
    </location>
</feature>
<dbReference type="EMBL" id="FOIR01000002">
    <property type="protein sequence ID" value="SEW32971.1"/>
    <property type="molecule type" value="Genomic_DNA"/>
</dbReference>
<sequence>MLSYQKNLSPSFFATLSLPATAMGFALSVQIAALSWILNSKFGFNLKEIGFVWLAGPVAGILGQVIIGLISDNVWFWGGRRRPFILIGGVIAALMLLALPNIGVISDALGFEEVIGVAIAVALSLDLAINISFNPTRSLIADVTPEGTIRTKGYTWMQTISGFFGVVAYLIGAFVSNYTLIYLGAILVFIFSVFPTLFISEPKKLDETEEGEVKAGNTETNLPKFLKICFAHAFTWVGVQTMFIYTFSFIKENIMGFGTTETVSQAQNDEIGFITGISFAILNTVGFILPALVLEPITKKIGRVKTHTVCIALMAVGYLLIIFFGHSQTALFVLMAVVGIGWAAVVSLPFAIMSETVNQRKMGLFMGLFNLSVVIPQLMSSTLGRFIDAQPNKNSIFIISAVCLGVSALLWTLVKESKSIEKEIIAEKA</sequence>
<feature type="transmembrane region" description="Helical" evidence="6">
    <location>
        <begin position="229"/>
        <end position="251"/>
    </location>
</feature>
<dbReference type="STRING" id="1267423.SAMN05216290_2936"/>
<dbReference type="Pfam" id="PF07690">
    <property type="entry name" value="MFS_1"/>
    <property type="match status" value="1"/>
</dbReference>
<dbReference type="SUPFAM" id="SSF103473">
    <property type="entry name" value="MFS general substrate transporter"/>
    <property type="match status" value="1"/>
</dbReference>
<dbReference type="PANTHER" id="PTHR19432:SF35">
    <property type="entry name" value="SOLUTE CARRIER FAMILY 45 MEMBER 3 ISOFORM X1"/>
    <property type="match status" value="1"/>
</dbReference>
<evidence type="ECO:0000256" key="1">
    <source>
        <dbReference type="ARBA" id="ARBA00004141"/>
    </source>
</evidence>
<keyword evidence="2" id="KW-0813">Transport</keyword>
<evidence type="ECO:0000313" key="8">
    <source>
        <dbReference type="EMBL" id="SEW32971.1"/>
    </source>
</evidence>
<dbReference type="InterPro" id="IPR011701">
    <property type="entry name" value="MFS"/>
</dbReference>
<keyword evidence="5 6" id="KW-0472">Membrane</keyword>
<proteinExistence type="predicted"/>
<dbReference type="PROSITE" id="PS50850">
    <property type="entry name" value="MFS"/>
    <property type="match status" value="1"/>
</dbReference>
<feature type="transmembrane region" description="Helical" evidence="6">
    <location>
        <begin position="306"/>
        <end position="324"/>
    </location>
</feature>
<protein>
    <submittedName>
        <fullName evidence="8">Na+/melibiose symporter</fullName>
    </submittedName>
</protein>
<evidence type="ECO:0000256" key="2">
    <source>
        <dbReference type="ARBA" id="ARBA00022448"/>
    </source>
</evidence>
<keyword evidence="9" id="KW-1185">Reference proteome</keyword>
<reference evidence="9" key="1">
    <citation type="submission" date="2016-10" db="EMBL/GenBank/DDBJ databases">
        <authorList>
            <person name="Varghese N."/>
            <person name="Submissions S."/>
        </authorList>
    </citation>
    <scope>NUCLEOTIDE SEQUENCE [LARGE SCALE GENOMIC DNA]</scope>
    <source>
        <strain evidence="9">CGMCC 1.12402</strain>
    </source>
</reference>
<dbReference type="GO" id="GO:0008506">
    <property type="term" value="F:sucrose:proton symporter activity"/>
    <property type="evidence" value="ECO:0007669"/>
    <property type="project" value="TreeGrafter"/>
</dbReference>
<gene>
    <name evidence="8" type="ORF">SAMN05216290_2936</name>
</gene>
<dbReference type="PANTHER" id="PTHR19432">
    <property type="entry name" value="SUGAR TRANSPORTER"/>
    <property type="match status" value="1"/>
</dbReference>
<feature type="transmembrane region" description="Helical" evidence="6">
    <location>
        <begin position="180"/>
        <end position="199"/>
    </location>
</feature>
<feature type="domain" description="Major facilitator superfamily (MFS) profile" evidence="7">
    <location>
        <begin position="12"/>
        <end position="418"/>
    </location>
</feature>
<dbReference type="InterPro" id="IPR020846">
    <property type="entry name" value="MFS_dom"/>
</dbReference>
<dbReference type="Gene3D" id="1.20.1250.20">
    <property type="entry name" value="MFS general substrate transporter like domains"/>
    <property type="match status" value="1"/>
</dbReference>
<feature type="transmembrane region" description="Helical" evidence="6">
    <location>
        <begin position="154"/>
        <end position="174"/>
    </location>
</feature>
<feature type="transmembrane region" description="Helical" evidence="6">
    <location>
        <begin position="50"/>
        <end position="71"/>
    </location>
</feature>
<evidence type="ECO:0000256" key="4">
    <source>
        <dbReference type="ARBA" id="ARBA00022989"/>
    </source>
</evidence>
<dbReference type="RefSeq" id="WP_090259317.1">
    <property type="nucleotide sequence ID" value="NZ_FOIR01000002.1"/>
</dbReference>
<dbReference type="GO" id="GO:0016020">
    <property type="term" value="C:membrane"/>
    <property type="evidence" value="ECO:0007669"/>
    <property type="project" value="UniProtKB-SubCell"/>
</dbReference>
<feature type="transmembrane region" description="Helical" evidence="6">
    <location>
        <begin position="364"/>
        <end position="383"/>
    </location>
</feature>
<comment type="subcellular location">
    <subcellularLocation>
        <location evidence="1">Membrane</location>
        <topology evidence="1">Multi-pass membrane protein</topology>
    </subcellularLocation>
</comment>
<keyword evidence="3 6" id="KW-0812">Transmembrane</keyword>
<dbReference type="GeneID" id="99987620"/>